<sequence length="229" mass="25280">MRSYKICEIEKSANEGLSSQRGKEGGHPYIFWLTEIFRPRNPGKERSWFGFAATVEPLVTHTPRVMRGHGGIYEYSRLPARSSIAVFYAQTMPEGHPNDAQSHYSSMQCISEIDHSLLASTTPSSALPSYTELHTATHHNGNSLEGLAAVGTRLVFRVVINIIAAPSDLGLLLSIQRRIDSVKNLSISSLNENLLIHGIDQKLDGRSVCVLQNTGTFQPIELHLESKNG</sequence>
<dbReference type="EMBL" id="JARIHO010000010">
    <property type="protein sequence ID" value="KAJ7354312.1"/>
    <property type="molecule type" value="Genomic_DNA"/>
</dbReference>
<gene>
    <name evidence="1" type="ORF">DFH08DRAFT_804234</name>
</gene>
<name>A0AAD7EVI5_9AGAR</name>
<evidence type="ECO:0000313" key="2">
    <source>
        <dbReference type="Proteomes" id="UP001218218"/>
    </source>
</evidence>
<proteinExistence type="predicted"/>
<comment type="caution">
    <text evidence="1">The sequence shown here is derived from an EMBL/GenBank/DDBJ whole genome shotgun (WGS) entry which is preliminary data.</text>
</comment>
<evidence type="ECO:0000313" key="1">
    <source>
        <dbReference type="EMBL" id="KAJ7354312.1"/>
    </source>
</evidence>
<reference evidence="1" key="1">
    <citation type="submission" date="2023-03" db="EMBL/GenBank/DDBJ databases">
        <title>Massive genome expansion in bonnet fungi (Mycena s.s.) driven by repeated elements and novel gene families across ecological guilds.</title>
        <authorList>
            <consortium name="Lawrence Berkeley National Laboratory"/>
            <person name="Harder C.B."/>
            <person name="Miyauchi S."/>
            <person name="Viragh M."/>
            <person name="Kuo A."/>
            <person name="Thoen E."/>
            <person name="Andreopoulos B."/>
            <person name="Lu D."/>
            <person name="Skrede I."/>
            <person name="Drula E."/>
            <person name="Henrissat B."/>
            <person name="Morin E."/>
            <person name="Kohler A."/>
            <person name="Barry K."/>
            <person name="LaButti K."/>
            <person name="Morin E."/>
            <person name="Salamov A."/>
            <person name="Lipzen A."/>
            <person name="Mereny Z."/>
            <person name="Hegedus B."/>
            <person name="Baldrian P."/>
            <person name="Stursova M."/>
            <person name="Weitz H."/>
            <person name="Taylor A."/>
            <person name="Grigoriev I.V."/>
            <person name="Nagy L.G."/>
            <person name="Martin F."/>
            <person name="Kauserud H."/>
        </authorList>
    </citation>
    <scope>NUCLEOTIDE SEQUENCE</scope>
    <source>
        <strain evidence="1">CBHHK002</strain>
    </source>
</reference>
<accession>A0AAD7EVI5</accession>
<organism evidence="1 2">
    <name type="scientific">Mycena albidolilacea</name>
    <dbReference type="NCBI Taxonomy" id="1033008"/>
    <lineage>
        <taxon>Eukaryota</taxon>
        <taxon>Fungi</taxon>
        <taxon>Dikarya</taxon>
        <taxon>Basidiomycota</taxon>
        <taxon>Agaricomycotina</taxon>
        <taxon>Agaricomycetes</taxon>
        <taxon>Agaricomycetidae</taxon>
        <taxon>Agaricales</taxon>
        <taxon>Marasmiineae</taxon>
        <taxon>Mycenaceae</taxon>
        <taxon>Mycena</taxon>
    </lineage>
</organism>
<keyword evidence="2" id="KW-1185">Reference proteome</keyword>
<protein>
    <submittedName>
        <fullName evidence="1">Uncharacterized protein</fullName>
    </submittedName>
</protein>
<dbReference type="AlphaFoldDB" id="A0AAD7EVI5"/>
<dbReference type="Proteomes" id="UP001218218">
    <property type="component" value="Unassembled WGS sequence"/>
</dbReference>